<dbReference type="Proteomes" id="UP000054558">
    <property type="component" value="Unassembled WGS sequence"/>
</dbReference>
<feature type="compositionally biased region" description="Basic and acidic residues" evidence="11">
    <location>
        <begin position="380"/>
        <end position="398"/>
    </location>
</feature>
<dbReference type="Pfam" id="PF01841">
    <property type="entry name" value="Transglut_core"/>
    <property type="match status" value="1"/>
</dbReference>
<feature type="region of interest" description="Disordered" evidence="11">
    <location>
        <begin position="377"/>
        <end position="414"/>
    </location>
</feature>
<evidence type="ECO:0000259" key="12">
    <source>
        <dbReference type="SMART" id="SM00460"/>
    </source>
</evidence>
<dbReference type="FunFam" id="2.20.25.10:FF:000011">
    <property type="entry name" value="peptide-N(4)-(N-acetyl-beta- glucosaminyl)asparagine amidase"/>
    <property type="match status" value="1"/>
</dbReference>
<dbReference type="OrthoDB" id="409136at2759"/>
<gene>
    <name evidence="13" type="ORF">KFL_000730050</name>
</gene>
<comment type="similarity">
    <text evidence="4">Belongs to the transglutaminase-like superfamily. PNGase family.</text>
</comment>
<name>A0A1Y1HZ78_KLENI</name>
<dbReference type="GO" id="GO:0005829">
    <property type="term" value="C:cytosol"/>
    <property type="evidence" value="ECO:0000318"/>
    <property type="project" value="GO_Central"/>
</dbReference>
<dbReference type="SUPFAM" id="SSF49785">
    <property type="entry name" value="Galactose-binding domain-like"/>
    <property type="match status" value="1"/>
</dbReference>
<comment type="catalytic activity">
    <reaction evidence="1">
        <text>Hydrolysis of an N(4)-(acetyl-beta-D-glucosaminyl)asparagine residue in which the glucosamine residue may be further glycosylated, to yield a (substituted) N-acetyl-beta-D-glucosaminylamine and a peptide containing an aspartate residue.</text>
        <dbReference type="EC" id="3.5.1.52"/>
    </reaction>
</comment>
<evidence type="ECO:0000256" key="10">
    <source>
        <dbReference type="ARBA" id="ARBA00032901"/>
    </source>
</evidence>
<keyword evidence="7" id="KW-0963">Cytoplasm</keyword>
<evidence type="ECO:0000313" key="14">
    <source>
        <dbReference type="Proteomes" id="UP000054558"/>
    </source>
</evidence>
<organism evidence="13 14">
    <name type="scientific">Klebsormidium nitens</name>
    <name type="common">Green alga</name>
    <name type="synonym">Ulothrix nitens</name>
    <dbReference type="NCBI Taxonomy" id="105231"/>
    <lineage>
        <taxon>Eukaryota</taxon>
        <taxon>Viridiplantae</taxon>
        <taxon>Streptophyta</taxon>
        <taxon>Klebsormidiophyceae</taxon>
        <taxon>Klebsormidiales</taxon>
        <taxon>Klebsormidiaceae</taxon>
        <taxon>Klebsormidium</taxon>
    </lineage>
</organism>
<evidence type="ECO:0000313" key="13">
    <source>
        <dbReference type="EMBL" id="GAQ81168.1"/>
    </source>
</evidence>
<dbReference type="GO" id="GO:0005634">
    <property type="term" value="C:nucleus"/>
    <property type="evidence" value="ECO:0000318"/>
    <property type="project" value="GO_Central"/>
</dbReference>
<dbReference type="EMBL" id="DF237022">
    <property type="protein sequence ID" value="GAQ81168.1"/>
    <property type="molecule type" value="Genomic_DNA"/>
</dbReference>
<evidence type="ECO:0000256" key="1">
    <source>
        <dbReference type="ARBA" id="ARBA00001650"/>
    </source>
</evidence>
<evidence type="ECO:0000256" key="8">
    <source>
        <dbReference type="ARBA" id="ARBA00022723"/>
    </source>
</evidence>
<accession>A0A1Y1HZ78</accession>
<sequence length="741" mass="81609">MQLHLVLNFEGEKHELEYDTEDGRDILAWQLFSLTGVGVQEQQLHGLFKSDTSEDLCDSVKDGAEFSMTRLNADSQLGATATDSTITPVVDSDEELARKLQEEEDAQLARAMAQQLGAERSGGRNVEAFRAKLESGIQTVMQYEDPSKQDKARALIPLDDLEEKAAVALLRTGESSSEAMRDALLAELLHWFKATFKWVNAPECEICGGGTVLQGMVPPTPEDLRFGASRVEGYACQVCGARNRFPRYNDPGKLLETRRGRCGEWANAFTLCCRALGYEARWVLDWTDHVWTEVYSEAQRCWLHADSCEDRLDAPLLYESGWGKKLSYVISFSNRGVTDTTRRYTARWAEVLTRRADVTEDDVVRLTSECTARMRGGLGRAERDALEERDRREREELMAGHSPSPESANLPGRQTGSVEWRAARGELGGAETSTSGTPWEGERPARDEHVAALWAPIDAMWEVAKTNAAQRGVPPNDVMYSKLTLVLQTAKGLRALRWKERKLEVAEGKSVNGRELSAKGGAAYRDALTAGGGGKLLEAVGFRVETDDVMLRLLPSSPPAHIARNLPISVDIIESLLVQLKTPGFVYASGPRLSGGFVSTSGENAPNQIATAAFEGVKASKWLVHGGHEGKSWLQYRCRQPAVLSRYSLTSAEDCPERDPASWTLEASSDGDTWHVLDHRNGVQFSERNELRSFDVPGGPNRAAYTTFRFRFTSVRDASAGCLQLSGVDLFGAAAPAGLQS</sequence>
<dbReference type="PANTHER" id="PTHR12143">
    <property type="entry name" value="PEPTIDE N-GLYCANASE PNGASE -RELATED"/>
    <property type="match status" value="1"/>
</dbReference>
<dbReference type="PANTHER" id="PTHR12143:SF19">
    <property type="entry name" value="PEPTIDE-N(4)-(N-ACETYL-BETA-GLUCOSAMINYL)ASPARAGINE AMIDASE"/>
    <property type="match status" value="1"/>
</dbReference>
<dbReference type="STRING" id="105231.A0A1Y1HZ78"/>
<dbReference type="EC" id="3.5.1.52" evidence="5"/>
<reference evidence="13 14" key="1">
    <citation type="journal article" date="2014" name="Nat. Commun.">
        <title>Klebsormidium flaccidum genome reveals primary factors for plant terrestrial adaptation.</title>
        <authorList>
            <person name="Hori K."/>
            <person name="Maruyama F."/>
            <person name="Fujisawa T."/>
            <person name="Togashi T."/>
            <person name="Yamamoto N."/>
            <person name="Seo M."/>
            <person name="Sato S."/>
            <person name="Yamada T."/>
            <person name="Mori H."/>
            <person name="Tajima N."/>
            <person name="Moriyama T."/>
            <person name="Ikeuchi M."/>
            <person name="Watanabe M."/>
            <person name="Wada H."/>
            <person name="Kobayashi K."/>
            <person name="Saito M."/>
            <person name="Masuda T."/>
            <person name="Sasaki-Sekimoto Y."/>
            <person name="Mashiguchi K."/>
            <person name="Awai K."/>
            <person name="Shimojima M."/>
            <person name="Masuda S."/>
            <person name="Iwai M."/>
            <person name="Nobusawa T."/>
            <person name="Narise T."/>
            <person name="Kondo S."/>
            <person name="Saito H."/>
            <person name="Sato R."/>
            <person name="Murakawa M."/>
            <person name="Ihara Y."/>
            <person name="Oshima-Yamada Y."/>
            <person name="Ohtaka K."/>
            <person name="Satoh M."/>
            <person name="Sonobe K."/>
            <person name="Ishii M."/>
            <person name="Ohtani R."/>
            <person name="Kanamori-Sato M."/>
            <person name="Honoki R."/>
            <person name="Miyazaki D."/>
            <person name="Mochizuki H."/>
            <person name="Umetsu J."/>
            <person name="Higashi K."/>
            <person name="Shibata D."/>
            <person name="Kamiya Y."/>
            <person name="Sato N."/>
            <person name="Nakamura Y."/>
            <person name="Tabata S."/>
            <person name="Ida S."/>
            <person name="Kurokawa K."/>
            <person name="Ohta H."/>
        </authorList>
    </citation>
    <scope>NUCLEOTIDE SEQUENCE [LARGE SCALE GENOMIC DNA]</scope>
    <source>
        <strain evidence="13 14">NIES-2285</strain>
    </source>
</reference>
<evidence type="ECO:0000256" key="4">
    <source>
        <dbReference type="ARBA" id="ARBA00009390"/>
    </source>
</evidence>
<dbReference type="InterPro" id="IPR038765">
    <property type="entry name" value="Papain-like_cys_pep_sf"/>
</dbReference>
<evidence type="ECO:0000256" key="7">
    <source>
        <dbReference type="ARBA" id="ARBA00022490"/>
    </source>
</evidence>
<dbReference type="Gene3D" id="3.10.620.30">
    <property type="match status" value="1"/>
</dbReference>
<evidence type="ECO:0000256" key="2">
    <source>
        <dbReference type="ARBA" id="ARBA00001947"/>
    </source>
</evidence>
<evidence type="ECO:0000256" key="5">
    <source>
        <dbReference type="ARBA" id="ARBA00012158"/>
    </source>
</evidence>
<protein>
    <recommendedName>
        <fullName evidence="6">Peptide-N(4)-(N-acetyl-beta-glucosaminyl)asparagine amidase</fullName>
        <ecNumber evidence="5">3.5.1.52</ecNumber>
    </recommendedName>
    <alternativeName>
        <fullName evidence="10">Peptide:N-glycanase</fullName>
    </alternativeName>
</protein>
<comment type="cofactor">
    <cofactor evidence="2">
        <name>Zn(2+)</name>
        <dbReference type="ChEBI" id="CHEBI:29105"/>
    </cofactor>
</comment>
<dbReference type="InterPro" id="IPR002931">
    <property type="entry name" value="Transglutaminase-like"/>
</dbReference>
<keyword evidence="9" id="KW-0862">Zinc</keyword>
<dbReference type="GO" id="GO:0006516">
    <property type="term" value="P:glycoprotein catabolic process"/>
    <property type="evidence" value="ECO:0000318"/>
    <property type="project" value="GO_Central"/>
</dbReference>
<dbReference type="AlphaFoldDB" id="A0A1Y1HZ78"/>
<dbReference type="Gene3D" id="2.20.25.10">
    <property type="match status" value="1"/>
</dbReference>
<dbReference type="InterPro" id="IPR008979">
    <property type="entry name" value="Galactose-bd-like_sf"/>
</dbReference>
<evidence type="ECO:0000256" key="3">
    <source>
        <dbReference type="ARBA" id="ARBA00004496"/>
    </source>
</evidence>
<feature type="domain" description="Transglutaminase-like" evidence="12">
    <location>
        <begin position="254"/>
        <end position="309"/>
    </location>
</feature>
<dbReference type="InterPro" id="IPR050883">
    <property type="entry name" value="PNGase"/>
</dbReference>
<proteinExistence type="inferred from homology"/>
<keyword evidence="8" id="KW-0479">Metal-binding</keyword>
<dbReference type="SUPFAM" id="SSF54001">
    <property type="entry name" value="Cysteine proteinases"/>
    <property type="match status" value="1"/>
</dbReference>
<dbReference type="SMART" id="SM00460">
    <property type="entry name" value="TGc"/>
    <property type="match status" value="1"/>
</dbReference>
<evidence type="ECO:0000256" key="9">
    <source>
        <dbReference type="ARBA" id="ARBA00022833"/>
    </source>
</evidence>
<keyword evidence="14" id="KW-1185">Reference proteome</keyword>
<dbReference type="GO" id="GO:0046872">
    <property type="term" value="F:metal ion binding"/>
    <property type="evidence" value="ECO:0007669"/>
    <property type="project" value="UniProtKB-KW"/>
</dbReference>
<dbReference type="GO" id="GO:0000224">
    <property type="term" value="F:peptide-N4-(N-acetyl-beta-glucosaminyl)asparagine amidase activity"/>
    <property type="evidence" value="ECO:0000318"/>
    <property type="project" value="GO_Central"/>
</dbReference>
<comment type="subcellular location">
    <subcellularLocation>
        <location evidence="3">Cytoplasm</location>
    </subcellularLocation>
</comment>
<dbReference type="Gene3D" id="2.60.120.260">
    <property type="entry name" value="Galactose-binding domain-like"/>
    <property type="match status" value="1"/>
</dbReference>
<feature type="compositionally biased region" description="Polar residues" evidence="11">
    <location>
        <begin position="404"/>
        <end position="414"/>
    </location>
</feature>
<evidence type="ECO:0000256" key="6">
    <source>
        <dbReference type="ARBA" id="ARBA00018546"/>
    </source>
</evidence>
<dbReference type="OMA" id="GIRSSKW"/>
<evidence type="ECO:0000256" key="11">
    <source>
        <dbReference type="SAM" id="MobiDB-lite"/>
    </source>
</evidence>